<dbReference type="InterPro" id="IPR010979">
    <property type="entry name" value="Ribosomal_uS13-like_H2TH"/>
</dbReference>
<evidence type="ECO:0000256" key="6">
    <source>
        <dbReference type="ARBA" id="ARBA00022763"/>
    </source>
</evidence>
<dbReference type="GO" id="GO:0008270">
    <property type="term" value="F:zinc ion binding"/>
    <property type="evidence" value="ECO:0007669"/>
    <property type="project" value="UniProtKB-KW"/>
</dbReference>
<accession>A0A1F4YEW2</accession>
<comment type="similarity">
    <text evidence="3">Belongs to the FPG family.</text>
</comment>
<dbReference type="InterPro" id="IPR035937">
    <property type="entry name" value="FPG_N"/>
</dbReference>
<evidence type="ECO:0000256" key="2">
    <source>
        <dbReference type="ARBA" id="ARBA00001947"/>
    </source>
</evidence>
<evidence type="ECO:0000256" key="16">
    <source>
        <dbReference type="PROSITE-ProRule" id="PRU00391"/>
    </source>
</evidence>
<dbReference type="PANTHER" id="PTHR22993">
    <property type="entry name" value="FORMAMIDOPYRIMIDINE-DNA GLYCOSYLASE"/>
    <property type="match status" value="1"/>
</dbReference>
<dbReference type="SUPFAM" id="SSF81624">
    <property type="entry name" value="N-terminal domain of MutM-like DNA repair proteins"/>
    <property type="match status" value="1"/>
</dbReference>
<dbReference type="InterPro" id="IPR000214">
    <property type="entry name" value="Znf_DNA_glyclase/AP_lyase"/>
</dbReference>
<proteinExistence type="inferred from homology"/>
<evidence type="ECO:0000256" key="8">
    <source>
        <dbReference type="ARBA" id="ARBA00022801"/>
    </source>
</evidence>
<dbReference type="PROSITE" id="PS51068">
    <property type="entry name" value="FPG_CAT"/>
    <property type="match status" value="1"/>
</dbReference>
<dbReference type="PROSITE" id="PS51066">
    <property type="entry name" value="ZF_FPG_2"/>
    <property type="match status" value="1"/>
</dbReference>
<dbReference type="Pfam" id="PF01149">
    <property type="entry name" value="Fapy_DNA_glyco"/>
    <property type="match status" value="1"/>
</dbReference>
<comment type="catalytic activity">
    <reaction evidence="1">
        <text>Hydrolysis of DNA containing ring-opened 7-methylguanine residues, releasing 2,6-diamino-4-hydroxy-5-(N-methyl)formamidopyrimidine.</text>
        <dbReference type="EC" id="3.2.2.23"/>
    </reaction>
</comment>
<evidence type="ECO:0000313" key="20">
    <source>
        <dbReference type="Proteomes" id="UP000178176"/>
    </source>
</evidence>
<dbReference type="PANTHER" id="PTHR22993:SF9">
    <property type="entry name" value="FORMAMIDOPYRIMIDINE-DNA GLYCOSYLASE"/>
    <property type="match status" value="1"/>
</dbReference>
<dbReference type="SMART" id="SM00898">
    <property type="entry name" value="Fapy_DNA_glyco"/>
    <property type="match status" value="1"/>
</dbReference>
<keyword evidence="5" id="KW-0479">Metal-binding</keyword>
<name>A0A1F4YEW2_9BACT</name>
<dbReference type="CDD" id="cd08966">
    <property type="entry name" value="EcFpg-like_N"/>
    <property type="match status" value="1"/>
</dbReference>
<keyword evidence="14" id="KW-0326">Glycosidase</keyword>
<dbReference type="FunFam" id="1.10.8.50:FF:000003">
    <property type="entry name" value="Formamidopyrimidine-DNA glycosylase"/>
    <property type="match status" value="1"/>
</dbReference>
<evidence type="ECO:0000256" key="5">
    <source>
        <dbReference type="ARBA" id="ARBA00022723"/>
    </source>
</evidence>
<evidence type="ECO:0000256" key="7">
    <source>
        <dbReference type="ARBA" id="ARBA00022771"/>
    </source>
</evidence>
<protein>
    <submittedName>
        <fullName evidence="19">Uncharacterized protein</fullName>
    </submittedName>
</protein>
<evidence type="ECO:0000259" key="18">
    <source>
        <dbReference type="PROSITE" id="PS51068"/>
    </source>
</evidence>
<dbReference type="SUPFAM" id="SSF57716">
    <property type="entry name" value="Glucocorticoid receptor-like (DNA-binding domain)"/>
    <property type="match status" value="1"/>
</dbReference>
<keyword evidence="9" id="KW-0862">Zinc</keyword>
<dbReference type="Gene3D" id="1.10.8.50">
    <property type="match status" value="1"/>
</dbReference>
<evidence type="ECO:0000256" key="9">
    <source>
        <dbReference type="ARBA" id="ARBA00022833"/>
    </source>
</evidence>
<dbReference type="AlphaFoldDB" id="A0A1F4YEW2"/>
<dbReference type="EMBL" id="MEXH01000015">
    <property type="protein sequence ID" value="OGC92462.1"/>
    <property type="molecule type" value="Genomic_DNA"/>
</dbReference>
<dbReference type="SUPFAM" id="SSF46946">
    <property type="entry name" value="S13-like H2TH domain"/>
    <property type="match status" value="1"/>
</dbReference>
<keyword evidence="10" id="KW-0238">DNA-binding</keyword>
<evidence type="ECO:0000256" key="11">
    <source>
        <dbReference type="ARBA" id="ARBA00023204"/>
    </source>
</evidence>
<dbReference type="Pfam" id="PF06831">
    <property type="entry name" value="H2TH"/>
    <property type="match status" value="1"/>
</dbReference>
<keyword evidence="6" id="KW-0227">DNA damage</keyword>
<evidence type="ECO:0000256" key="14">
    <source>
        <dbReference type="ARBA" id="ARBA00023295"/>
    </source>
</evidence>
<evidence type="ECO:0000259" key="17">
    <source>
        <dbReference type="PROSITE" id="PS51066"/>
    </source>
</evidence>
<keyword evidence="11" id="KW-0234">DNA repair</keyword>
<dbReference type="GO" id="GO:0140078">
    <property type="term" value="F:class I DNA-(apurinic or apyrimidinic site) endonuclease activity"/>
    <property type="evidence" value="ECO:0007669"/>
    <property type="project" value="UniProtKB-EC"/>
</dbReference>
<keyword evidence="8" id="KW-0378">Hydrolase</keyword>
<comment type="caution">
    <text evidence="19">The sequence shown here is derived from an EMBL/GenBank/DDBJ whole genome shotgun (WGS) entry which is preliminary data.</text>
</comment>
<evidence type="ECO:0000256" key="3">
    <source>
        <dbReference type="ARBA" id="ARBA00009409"/>
    </source>
</evidence>
<organism evidence="19 20">
    <name type="scientific">Candidatus Amesbacteria bacterium RIFCSPHIGHO2_01_FULL_48_32b</name>
    <dbReference type="NCBI Taxonomy" id="1797253"/>
    <lineage>
        <taxon>Bacteria</taxon>
        <taxon>Candidatus Amesiibacteriota</taxon>
    </lineage>
</organism>
<dbReference type="InterPro" id="IPR015886">
    <property type="entry name" value="H2TH_FPG"/>
</dbReference>
<dbReference type="GO" id="GO:0034039">
    <property type="term" value="F:8-oxo-7,8-dihydroguanine DNA N-glycosylase activity"/>
    <property type="evidence" value="ECO:0007669"/>
    <property type="project" value="TreeGrafter"/>
</dbReference>
<comment type="subunit">
    <text evidence="4">Monomer.</text>
</comment>
<keyword evidence="13" id="KW-0511">Multifunctional enzyme</keyword>
<dbReference type="InterPro" id="IPR012319">
    <property type="entry name" value="FPG_cat"/>
</dbReference>
<evidence type="ECO:0000256" key="4">
    <source>
        <dbReference type="ARBA" id="ARBA00011245"/>
    </source>
</evidence>
<gene>
    <name evidence="19" type="ORF">A2876_04170</name>
</gene>
<evidence type="ECO:0000256" key="10">
    <source>
        <dbReference type="ARBA" id="ARBA00023125"/>
    </source>
</evidence>
<reference evidence="19 20" key="1">
    <citation type="journal article" date="2016" name="Nat. Commun.">
        <title>Thousands of microbial genomes shed light on interconnected biogeochemical processes in an aquifer system.</title>
        <authorList>
            <person name="Anantharaman K."/>
            <person name="Brown C.T."/>
            <person name="Hug L.A."/>
            <person name="Sharon I."/>
            <person name="Castelle C.J."/>
            <person name="Probst A.J."/>
            <person name="Thomas B.C."/>
            <person name="Singh A."/>
            <person name="Wilkins M.J."/>
            <person name="Karaoz U."/>
            <person name="Brodie E.L."/>
            <person name="Williams K.H."/>
            <person name="Hubbard S.S."/>
            <person name="Banfield J.F."/>
        </authorList>
    </citation>
    <scope>NUCLEOTIDE SEQUENCE [LARGE SCALE GENOMIC DNA]</scope>
</reference>
<evidence type="ECO:0000256" key="13">
    <source>
        <dbReference type="ARBA" id="ARBA00023268"/>
    </source>
</evidence>
<evidence type="ECO:0000313" key="19">
    <source>
        <dbReference type="EMBL" id="OGC92462.1"/>
    </source>
</evidence>
<sequence length="282" mass="32031">MPELPEIETVRLQLEKVLVGQVCKEIKILSHKVINGKLESVVHKSVKDVKRMGKVLLIDFGMDLLLGFHFKMTGQLIYEQESIRAGEYKRVVGGHPTEDFLNKMPSSHTRVIFYFDKGTLYFNDQRLFGWVEINPKFVEKLGPEPFEIDEKKFTELVSKSKRPIKLVLMDQGVISGIGNIYANDALWEAKVNPRRGVNTLTSKQYSELYKGVVKVLKEGIRYGGATAADAKYIDLHGLGGHYQEHFRTYGREGEECKRGDGGIVHKFELGGRGTYYCPKCQV</sequence>
<dbReference type="GO" id="GO:0006284">
    <property type="term" value="P:base-excision repair"/>
    <property type="evidence" value="ECO:0007669"/>
    <property type="project" value="InterPro"/>
</dbReference>
<feature type="domain" description="Formamidopyrimidine-DNA glycosylase catalytic" evidence="18">
    <location>
        <begin position="2"/>
        <end position="129"/>
    </location>
</feature>
<keyword evidence="7 16" id="KW-0863">Zinc-finger</keyword>
<dbReference type="Gene3D" id="3.20.190.10">
    <property type="entry name" value="MutM-like, N-terminal"/>
    <property type="match status" value="1"/>
</dbReference>
<evidence type="ECO:0000256" key="1">
    <source>
        <dbReference type="ARBA" id="ARBA00001668"/>
    </source>
</evidence>
<comment type="catalytic activity">
    <reaction evidence="15">
        <text>2'-deoxyribonucleotide-(2'-deoxyribose 5'-phosphate)-2'-deoxyribonucleotide-DNA = a 3'-end 2'-deoxyribonucleotide-(2,3-dehydro-2,3-deoxyribose 5'-phosphate)-DNA + a 5'-end 5'-phospho-2'-deoxyribonucleoside-DNA + H(+)</text>
        <dbReference type="Rhea" id="RHEA:66592"/>
        <dbReference type="Rhea" id="RHEA-COMP:13180"/>
        <dbReference type="Rhea" id="RHEA-COMP:16897"/>
        <dbReference type="Rhea" id="RHEA-COMP:17067"/>
        <dbReference type="ChEBI" id="CHEBI:15378"/>
        <dbReference type="ChEBI" id="CHEBI:136412"/>
        <dbReference type="ChEBI" id="CHEBI:157695"/>
        <dbReference type="ChEBI" id="CHEBI:167181"/>
        <dbReference type="EC" id="4.2.99.18"/>
    </reaction>
</comment>
<dbReference type="SMART" id="SM01232">
    <property type="entry name" value="H2TH"/>
    <property type="match status" value="1"/>
</dbReference>
<dbReference type="Proteomes" id="UP000178176">
    <property type="component" value="Unassembled WGS sequence"/>
</dbReference>
<dbReference type="InterPro" id="IPR020629">
    <property type="entry name" value="FPG_Glyclase"/>
</dbReference>
<keyword evidence="12" id="KW-0456">Lyase</keyword>
<feature type="domain" description="FPG-type" evidence="17">
    <location>
        <begin position="247"/>
        <end position="282"/>
    </location>
</feature>
<dbReference type="GO" id="GO:0003684">
    <property type="term" value="F:damaged DNA binding"/>
    <property type="evidence" value="ECO:0007669"/>
    <property type="project" value="InterPro"/>
</dbReference>
<evidence type="ECO:0000256" key="15">
    <source>
        <dbReference type="ARBA" id="ARBA00044632"/>
    </source>
</evidence>
<dbReference type="NCBIfam" id="NF002211">
    <property type="entry name" value="PRK01103.1"/>
    <property type="match status" value="1"/>
</dbReference>
<comment type="cofactor">
    <cofactor evidence="2">
        <name>Zn(2+)</name>
        <dbReference type="ChEBI" id="CHEBI:29105"/>
    </cofactor>
</comment>
<evidence type="ECO:0000256" key="12">
    <source>
        <dbReference type="ARBA" id="ARBA00023239"/>
    </source>
</evidence>